<dbReference type="EMBL" id="WHJC01000488">
    <property type="protein sequence ID" value="MPQ45187.1"/>
    <property type="molecule type" value="Genomic_DNA"/>
</dbReference>
<sequence length="183" mass="20037">MNTNKNTKNLIITALLLAIGALLHQITPALGLPMQPDFALTMLFIIIILNKNDYKTILISSLISGIFAAMTTKFPGGQIPNIIDKTLTGNFVFLITLLAYKFKKFNSLNKAKQNYFLALLILPIGTLISGTLFLSSAQILVGLPAPFIILFLTVVLPSILINLIAGIFLFKVISMSLKRAAFR</sequence>
<evidence type="ECO:0000313" key="3">
    <source>
        <dbReference type="Proteomes" id="UP000430345"/>
    </source>
</evidence>
<dbReference type="Proteomes" id="UP000430345">
    <property type="component" value="Unassembled WGS sequence"/>
</dbReference>
<accession>A0A6I1MSN0</accession>
<gene>
    <name evidence="2" type="ORF">GBZ86_15835</name>
</gene>
<keyword evidence="1" id="KW-1133">Transmembrane helix</keyword>
<feature type="transmembrane region" description="Helical" evidence="1">
    <location>
        <begin position="147"/>
        <end position="170"/>
    </location>
</feature>
<comment type="caution">
    <text evidence="2">The sequence shown here is derived from an EMBL/GenBank/DDBJ whole genome shotgun (WGS) entry which is preliminary data.</text>
</comment>
<dbReference type="OrthoDB" id="2243651at2"/>
<keyword evidence="1" id="KW-0812">Transmembrane</keyword>
<keyword evidence="3" id="KW-1185">Reference proteome</keyword>
<dbReference type="Pfam" id="PF17099">
    <property type="entry name" value="TrpP"/>
    <property type="match status" value="1"/>
</dbReference>
<name>A0A6I1MSN0_9CLOT</name>
<reference evidence="2 3" key="1">
    <citation type="submission" date="2019-10" db="EMBL/GenBank/DDBJ databases">
        <title>The Genome Sequence of Clostridium tarantellae Isolated from Fish Brain.</title>
        <authorList>
            <person name="Bano L."/>
            <person name="Kiel M."/>
            <person name="Sales G."/>
            <person name="Doxey A.C."/>
            <person name="Mansfield M.J."/>
            <person name="Schiavone M."/>
            <person name="Rossetto O."/>
            <person name="Pirazzini M."/>
            <person name="Dobrindt U."/>
            <person name="Montecucco C."/>
        </authorList>
    </citation>
    <scope>NUCLEOTIDE SEQUENCE [LARGE SCALE GENOMIC DNA]</scope>
    <source>
        <strain evidence="2 3">DSM 3997</strain>
    </source>
</reference>
<dbReference type="AlphaFoldDB" id="A0A6I1MSN0"/>
<dbReference type="RefSeq" id="WP_152892256.1">
    <property type="nucleotide sequence ID" value="NZ_WHJC01000488.1"/>
</dbReference>
<feature type="transmembrane region" description="Helical" evidence="1">
    <location>
        <begin position="114"/>
        <end position="141"/>
    </location>
</feature>
<protein>
    <submittedName>
        <fullName evidence="2">Tryptophan transporter</fullName>
    </submittedName>
</protein>
<evidence type="ECO:0000313" key="2">
    <source>
        <dbReference type="EMBL" id="MPQ45187.1"/>
    </source>
</evidence>
<feature type="transmembrane region" description="Helical" evidence="1">
    <location>
        <begin position="82"/>
        <end position="102"/>
    </location>
</feature>
<dbReference type="InterPro" id="IPR031360">
    <property type="entry name" value="TrpP"/>
</dbReference>
<evidence type="ECO:0000256" key="1">
    <source>
        <dbReference type="SAM" id="Phobius"/>
    </source>
</evidence>
<organism evidence="2 3">
    <name type="scientific">Clostridium tarantellae</name>
    <dbReference type="NCBI Taxonomy" id="39493"/>
    <lineage>
        <taxon>Bacteria</taxon>
        <taxon>Bacillati</taxon>
        <taxon>Bacillota</taxon>
        <taxon>Clostridia</taxon>
        <taxon>Eubacteriales</taxon>
        <taxon>Clostridiaceae</taxon>
        <taxon>Clostridium</taxon>
    </lineage>
</organism>
<proteinExistence type="predicted"/>
<keyword evidence="1" id="KW-0472">Membrane</keyword>